<evidence type="ECO:0000259" key="3">
    <source>
        <dbReference type="PROSITE" id="PS50893"/>
    </source>
</evidence>
<dbReference type="GO" id="GO:0005886">
    <property type="term" value="C:plasma membrane"/>
    <property type="evidence" value="ECO:0007669"/>
    <property type="project" value="TreeGrafter"/>
</dbReference>
<dbReference type="SMART" id="SM00382">
    <property type="entry name" value="AAA"/>
    <property type="match status" value="1"/>
</dbReference>
<evidence type="ECO:0000313" key="4">
    <source>
        <dbReference type="EMBL" id="PZM90925.1"/>
    </source>
</evidence>
<dbReference type="PANTHER" id="PTHR24220:SF612">
    <property type="entry name" value="FE(3+) IONS IMPORT ATP-BINDING PROTEIN FBPC"/>
    <property type="match status" value="1"/>
</dbReference>
<dbReference type="InterPro" id="IPR003593">
    <property type="entry name" value="AAA+_ATPase"/>
</dbReference>
<proteinExistence type="predicted"/>
<dbReference type="AlphaFoldDB" id="A0A2W4IZ85"/>
<dbReference type="Gene3D" id="3.40.50.300">
    <property type="entry name" value="P-loop containing nucleotide triphosphate hydrolases"/>
    <property type="match status" value="1"/>
</dbReference>
<evidence type="ECO:0000256" key="2">
    <source>
        <dbReference type="ARBA" id="ARBA00022840"/>
    </source>
</evidence>
<dbReference type="PANTHER" id="PTHR24220">
    <property type="entry name" value="IMPORT ATP-BINDING PROTEIN"/>
    <property type="match status" value="1"/>
</dbReference>
<keyword evidence="2 4" id="KW-0067">ATP-binding</keyword>
<name>A0A2W4IZ85_9PSEU</name>
<protein>
    <submittedName>
        <fullName evidence="4">ABC transporter ATP-binding protein</fullName>
    </submittedName>
</protein>
<reference evidence="4" key="1">
    <citation type="submission" date="2018-05" db="EMBL/GenBank/DDBJ databases">
        <authorList>
            <person name="Lanie J.A."/>
            <person name="Ng W.-L."/>
            <person name="Kazmierczak K.M."/>
            <person name="Andrzejewski T.M."/>
            <person name="Davidsen T.M."/>
            <person name="Wayne K.J."/>
            <person name="Tettelin H."/>
            <person name="Glass J.I."/>
            <person name="Rusch D."/>
            <person name="Podicherti R."/>
            <person name="Tsui H.-C.T."/>
            <person name="Winkler M.E."/>
        </authorList>
    </citation>
    <scope>NUCLEOTIDE SEQUENCE</scope>
    <source>
        <strain evidence="4">ZC4RG45</strain>
    </source>
</reference>
<dbReference type="Pfam" id="PF00005">
    <property type="entry name" value="ABC_tran"/>
    <property type="match status" value="1"/>
</dbReference>
<dbReference type="STRING" id="1111738.GCA_000427905_00050"/>
<dbReference type="GO" id="GO:0016887">
    <property type="term" value="F:ATP hydrolysis activity"/>
    <property type="evidence" value="ECO:0007669"/>
    <property type="project" value="InterPro"/>
</dbReference>
<dbReference type="PROSITE" id="PS50893">
    <property type="entry name" value="ABC_TRANSPORTER_2"/>
    <property type="match status" value="1"/>
</dbReference>
<dbReference type="InterPro" id="IPR015854">
    <property type="entry name" value="ABC_transpr_LolD-like"/>
</dbReference>
<comment type="caution">
    <text evidence="4">The sequence shown here is derived from an EMBL/GenBank/DDBJ whole genome shotgun (WGS) entry which is preliminary data.</text>
</comment>
<organism evidence="4">
    <name type="scientific">Thermocrispum agreste</name>
    <dbReference type="NCBI Taxonomy" id="37925"/>
    <lineage>
        <taxon>Bacteria</taxon>
        <taxon>Bacillati</taxon>
        <taxon>Actinomycetota</taxon>
        <taxon>Actinomycetes</taxon>
        <taxon>Pseudonocardiales</taxon>
        <taxon>Pseudonocardiaceae</taxon>
        <taxon>Thermocrispum</taxon>
    </lineage>
</organism>
<gene>
    <name evidence="4" type="ORF">DIU77_17315</name>
</gene>
<feature type="domain" description="ABC transporter" evidence="3">
    <location>
        <begin position="2"/>
        <end position="240"/>
    </location>
</feature>
<dbReference type="InterPro" id="IPR027417">
    <property type="entry name" value="P-loop_NTPase"/>
</dbReference>
<keyword evidence="1" id="KW-0547">Nucleotide-binding</keyword>
<dbReference type="GO" id="GO:0005524">
    <property type="term" value="F:ATP binding"/>
    <property type="evidence" value="ECO:0007669"/>
    <property type="project" value="UniProtKB-KW"/>
</dbReference>
<evidence type="ECO:0000256" key="1">
    <source>
        <dbReference type="ARBA" id="ARBA00022741"/>
    </source>
</evidence>
<sequence length="349" mass="36740">MIIIDTITKTIPSREHPPSALRDVTFEIPSGAIFGLLGPAGAGKTTLLRLLALREAPEAGRILVDDLDTGALTGRKLRDLRTQFTLVDDYTLRAERTVAGNVALPLEQLGLDGAARRIRVAELLDLVGLSRAAISAPSELNEGQRRRVVLARALAAQPSVLLIDEPTAGLDVEQAAGVLAAIDRARAELGITVVLATRQAAVVRKLCDGVALLADGRLLEAGTVLSLLTDQSSYTAHALLPKVTSAPQVAREFDAVADVLLVGHATVNTLLPAAADRNDVQIATISGGMTRVVETPVARYRIGVQGDRADQALAWIRDHGGLVAVHTTAPAPAAPARHEVVEQLLHTAA</sequence>
<dbReference type="SUPFAM" id="SSF52540">
    <property type="entry name" value="P-loop containing nucleoside triphosphate hydrolases"/>
    <property type="match status" value="1"/>
</dbReference>
<dbReference type="EMBL" id="QGUI01000807">
    <property type="protein sequence ID" value="PZM90925.1"/>
    <property type="molecule type" value="Genomic_DNA"/>
</dbReference>
<dbReference type="GO" id="GO:0022857">
    <property type="term" value="F:transmembrane transporter activity"/>
    <property type="evidence" value="ECO:0007669"/>
    <property type="project" value="TreeGrafter"/>
</dbReference>
<dbReference type="InterPro" id="IPR003439">
    <property type="entry name" value="ABC_transporter-like_ATP-bd"/>
</dbReference>
<accession>A0A2W4IZ85</accession>